<gene>
    <name evidence="1" type="ORF">G4P54_06360</name>
</gene>
<evidence type="ECO:0000313" key="1">
    <source>
        <dbReference type="EMBL" id="QIW79440.1"/>
    </source>
</evidence>
<keyword evidence="2" id="KW-1185">Reference proteome</keyword>
<accession>A0A6H0WFW6</accession>
<dbReference type="AlphaFoldDB" id="A0A6H0WFW6"/>
<evidence type="ECO:0000313" key="2">
    <source>
        <dbReference type="Proteomes" id="UP000501914"/>
    </source>
</evidence>
<dbReference type="Proteomes" id="UP000501914">
    <property type="component" value="Chromosome"/>
</dbReference>
<dbReference type="KEGG" id="bteq:G4P54_06360"/>
<sequence>MYHYFYGPALIPYFSHTRNPTQRNQDFSERQRRREITLNVDGSIPPSSSEDIGDGFYSYAWTNQQVINPGEYLVCYLEGRNINVINGGFTPRDTAPLYAIASFPRRRNQWVITIHNPVQTQRALSLYLIAKR</sequence>
<reference evidence="1 2" key="1">
    <citation type="submission" date="2020-02" db="EMBL/GenBank/DDBJ databases">
        <title>Genome sequencing, annotation and comparative genomic analysis of Bacillus tequilensis EA-CB0015, an effective biological control agent against Pseudocercospora fijiensis in banana plants.</title>
        <authorList>
            <person name="Cuellar-Gaviria T.Z."/>
            <person name="Ju K.-S."/>
            <person name="Villegas-Escobar V."/>
        </authorList>
    </citation>
    <scope>NUCLEOTIDE SEQUENCE [LARGE SCALE GENOMIC DNA]</scope>
    <source>
        <strain evidence="1 2">EA-CB0015</strain>
    </source>
</reference>
<dbReference type="RefSeq" id="WP_167872130.1">
    <property type="nucleotide sequence ID" value="NZ_CP048852.1"/>
</dbReference>
<protein>
    <submittedName>
        <fullName evidence="1">Uncharacterized protein</fullName>
    </submittedName>
</protein>
<organism evidence="1 2">
    <name type="scientific">Bacillus tequilensis</name>
    <dbReference type="NCBI Taxonomy" id="227866"/>
    <lineage>
        <taxon>Bacteria</taxon>
        <taxon>Bacillati</taxon>
        <taxon>Bacillota</taxon>
        <taxon>Bacilli</taxon>
        <taxon>Bacillales</taxon>
        <taxon>Bacillaceae</taxon>
        <taxon>Bacillus</taxon>
    </lineage>
</organism>
<name>A0A6H0WFW6_9BACI</name>
<proteinExistence type="predicted"/>
<dbReference type="EMBL" id="CP048852">
    <property type="protein sequence ID" value="QIW79440.1"/>
    <property type="molecule type" value="Genomic_DNA"/>
</dbReference>